<dbReference type="PANTHER" id="PTHR38439">
    <property type="entry name" value="AURACYANIN-B"/>
    <property type="match status" value="1"/>
</dbReference>
<dbReference type="InterPro" id="IPR033138">
    <property type="entry name" value="Cu_oxidase_CS"/>
</dbReference>
<feature type="domain" description="Blue (type 1) copper" evidence="4">
    <location>
        <begin position="32"/>
        <end position="157"/>
    </location>
</feature>
<sequence length="157" mass="16766">MTRVHRVFLLTLSALAASTGSAAVKAAAVQTVNVQMSEMKFTPMGLTLKAGQKVVMHISNAGMAPHELQLYSAPKVAPKGEAAWDAYMEKHTLWLGSKDVTLTVGGKAVKAGFFEVPLKPGEKAVLTFTPTTSGTFEMACHYPGHYEAGMKARVTVK</sequence>
<evidence type="ECO:0000313" key="7">
    <source>
        <dbReference type="Proteomes" id="UP000539473"/>
    </source>
</evidence>
<dbReference type="PANTHER" id="PTHR38439:SF3">
    <property type="entry name" value="COPPER-RESISTANT CUPROPROTEIN COPI"/>
    <property type="match status" value="1"/>
</dbReference>
<evidence type="ECO:0000313" key="5">
    <source>
        <dbReference type="EMBL" id="GHF47059.1"/>
    </source>
</evidence>
<dbReference type="Pfam" id="PF00127">
    <property type="entry name" value="Copper-bind"/>
    <property type="match status" value="1"/>
</dbReference>
<feature type="chain" id="PRO_5030963048" evidence="3">
    <location>
        <begin position="23"/>
        <end position="157"/>
    </location>
</feature>
<dbReference type="InterPro" id="IPR050845">
    <property type="entry name" value="Cu-binding_ET"/>
</dbReference>
<dbReference type="PROSITE" id="PS00079">
    <property type="entry name" value="MULTICOPPER_OXIDASE1"/>
    <property type="match status" value="1"/>
</dbReference>
<evidence type="ECO:0000259" key="4">
    <source>
        <dbReference type="Pfam" id="PF00127"/>
    </source>
</evidence>
<organism evidence="6 7">
    <name type="scientific">Deinococcus metalli</name>
    <dbReference type="NCBI Taxonomy" id="1141878"/>
    <lineage>
        <taxon>Bacteria</taxon>
        <taxon>Thermotogati</taxon>
        <taxon>Deinococcota</taxon>
        <taxon>Deinococci</taxon>
        <taxon>Deinococcales</taxon>
        <taxon>Deinococcaceae</taxon>
        <taxon>Deinococcus</taxon>
    </lineage>
</organism>
<dbReference type="EMBL" id="JACHFK010000005">
    <property type="protein sequence ID" value="MBB5377013.1"/>
    <property type="molecule type" value="Genomic_DNA"/>
</dbReference>
<evidence type="ECO:0000256" key="2">
    <source>
        <dbReference type="ARBA" id="ARBA00023008"/>
    </source>
</evidence>
<dbReference type="Gene3D" id="2.60.40.420">
    <property type="entry name" value="Cupredoxins - blue copper proteins"/>
    <property type="match status" value="1"/>
</dbReference>
<keyword evidence="1" id="KW-0479">Metal-binding</keyword>
<reference evidence="6 7" key="3">
    <citation type="submission" date="2020-08" db="EMBL/GenBank/DDBJ databases">
        <title>Genomic Encyclopedia of Type Strains, Phase IV (KMG-IV): sequencing the most valuable type-strain genomes for metagenomic binning, comparative biology and taxonomic classification.</title>
        <authorList>
            <person name="Goeker M."/>
        </authorList>
    </citation>
    <scope>NUCLEOTIDE SEQUENCE [LARGE SCALE GENOMIC DNA]</scope>
    <source>
        <strain evidence="6 7">DSM 27521</strain>
    </source>
</reference>
<comment type="caution">
    <text evidence="6">The sequence shown here is derived from an EMBL/GenBank/DDBJ whole genome shotgun (WGS) entry which is preliminary data.</text>
</comment>
<accession>A0A7W8NRL1</accession>
<dbReference type="GO" id="GO:0005507">
    <property type="term" value="F:copper ion binding"/>
    <property type="evidence" value="ECO:0007669"/>
    <property type="project" value="InterPro"/>
</dbReference>
<name>A0A7W8NRL1_9DEIO</name>
<dbReference type="AlphaFoldDB" id="A0A7W8NRL1"/>
<dbReference type="EMBL" id="BNAJ01000005">
    <property type="protein sequence ID" value="GHF47059.1"/>
    <property type="molecule type" value="Genomic_DNA"/>
</dbReference>
<dbReference type="Proteomes" id="UP000539473">
    <property type="component" value="Unassembled WGS sequence"/>
</dbReference>
<protein>
    <submittedName>
        <fullName evidence="6">Putative cupredoxin-like copper-binding protein</fullName>
    </submittedName>
</protein>
<evidence type="ECO:0000313" key="8">
    <source>
        <dbReference type="Proteomes" id="UP000619376"/>
    </source>
</evidence>
<reference evidence="5" key="4">
    <citation type="submission" date="2024-05" db="EMBL/GenBank/DDBJ databases">
        <authorList>
            <person name="Sun Q."/>
            <person name="Zhou Y."/>
        </authorList>
    </citation>
    <scope>NUCLEOTIDE SEQUENCE</scope>
    <source>
        <strain evidence="5">CGMCC 1.18437</strain>
    </source>
</reference>
<keyword evidence="8" id="KW-1185">Reference proteome</keyword>
<reference evidence="5" key="1">
    <citation type="journal article" date="2014" name="Int. J. Syst. Evol. Microbiol.">
        <title>Complete genome of a new Firmicutes species belonging to the dominant human colonic microbiota ('Ruminococcus bicirculans') reveals two chromosomes and a selective capacity to utilize plant glucans.</title>
        <authorList>
            <consortium name="NISC Comparative Sequencing Program"/>
            <person name="Wegmann U."/>
            <person name="Louis P."/>
            <person name="Goesmann A."/>
            <person name="Henrissat B."/>
            <person name="Duncan S.H."/>
            <person name="Flint H.J."/>
        </authorList>
    </citation>
    <scope>NUCLEOTIDE SEQUENCE</scope>
    <source>
        <strain evidence="5">CGMCC 1.18437</strain>
    </source>
</reference>
<evidence type="ECO:0000256" key="3">
    <source>
        <dbReference type="SAM" id="SignalP"/>
    </source>
</evidence>
<proteinExistence type="predicted"/>
<keyword evidence="3" id="KW-0732">Signal</keyword>
<dbReference type="GO" id="GO:0009055">
    <property type="term" value="F:electron transfer activity"/>
    <property type="evidence" value="ECO:0007669"/>
    <property type="project" value="InterPro"/>
</dbReference>
<dbReference type="InterPro" id="IPR008972">
    <property type="entry name" value="Cupredoxin"/>
</dbReference>
<dbReference type="Proteomes" id="UP000619376">
    <property type="component" value="Unassembled WGS sequence"/>
</dbReference>
<gene>
    <name evidence="5" type="ORF">GCM10017781_24420</name>
    <name evidence="6" type="ORF">HNQ07_002477</name>
</gene>
<keyword evidence="2" id="KW-0186">Copper</keyword>
<dbReference type="SUPFAM" id="SSF49503">
    <property type="entry name" value="Cupredoxins"/>
    <property type="match status" value="1"/>
</dbReference>
<evidence type="ECO:0000256" key="1">
    <source>
        <dbReference type="ARBA" id="ARBA00022723"/>
    </source>
</evidence>
<dbReference type="InterPro" id="IPR000923">
    <property type="entry name" value="BlueCu_1"/>
</dbReference>
<reference evidence="8" key="2">
    <citation type="journal article" date="2019" name="Int. J. Syst. Evol. Microbiol.">
        <title>The Global Catalogue of Microorganisms (GCM) 10K type strain sequencing project: providing services to taxonomists for standard genome sequencing and annotation.</title>
        <authorList>
            <consortium name="The Broad Institute Genomics Platform"/>
            <consortium name="The Broad Institute Genome Sequencing Center for Infectious Disease"/>
            <person name="Wu L."/>
            <person name="Ma J."/>
        </authorList>
    </citation>
    <scope>NUCLEOTIDE SEQUENCE [LARGE SCALE GENOMIC DNA]</scope>
    <source>
        <strain evidence="8">CGMCC 1.18437</strain>
    </source>
</reference>
<feature type="signal peptide" evidence="3">
    <location>
        <begin position="1"/>
        <end position="22"/>
    </location>
</feature>
<evidence type="ECO:0000313" key="6">
    <source>
        <dbReference type="EMBL" id="MBB5377013.1"/>
    </source>
</evidence>
<dbReference type="RefSeq" id="WP_184112140.1">
    <property type="nucleotide sequence ID" value="NZ_BNAJ01000005.1"/>
</dbReference>